<protein>
    <submittedName>
        <fullName evidence="2">Uncharacterized protein</fullName>
    </submittedName>
</protein>
<organism evidence="2 3">
    <name type="scientific">Cricetulus griseus</name>
    <name type="common">Chinese hamster</name>
    <name type="synonym">Cricetulus barabensis griseus</name>
    <dbReference type="NCBI Taxonomy" id="10029"/>
    <lineage>
        <taxon>Eukaryota</taxon>
        <taxon>Metazoa</taxon>
        <taxon>Chordata</taxon>
        <taxon>Craniata</taxon>
        <taxon>Vertebrata</taxon>
        <taxon>Euteleostomi</taxon>
        <taxon>Mammalia</taxon>
        <taxon>Eutheria</taxon>
        <taxon>Euarchontoglires</taxon>
        <taxon>Glires</taxon>
        <taxon>Rodentia</taxon>
        <taxon>Myomorpha</taxon>
        <taxon>Muroidea</taxon>
        <taxon>Cricetidae</taxon>
        <taxon>Cricetinae</taxon>
        <taxon>Cricetulus</taxon>
    </lineage>
</organism>
<name>G3IMQ3_CRIGR</name>
<sequence length="162" mass="17371">MGRTSDCQGWGAWKAEGQSPAFGRAAVRPSTGAAEGERPLGVQHGRPEPPAPDFPIQLGGLGWGLADSSAGRMGRDNLPDQATTNLQTGTTAKNSCAVTMLFSRLQAPYPLSGTPRITLACTNRVGDRKFSIIYIIKGTPEQCLMSWQVWALPRFQSNAKLL</sequence>
<dbReference type="AlphaFoldDB" id="G3IMQ3"/>
<evidence type="ECO:0000256" key="1">
    <source>
        <dbReference type="SAM" id="MobiDB-lite"/>
    </source>
</evidence>
<dbReference type="InParanoid" id="G3IMQ3"/>
<feature type="region of interest" description="Disordered" evidence="1">
    <location>
        <begin position="1"/>
        <end position="56"/>
    </location>
</feature>
<proteinExistence type="predicted"/>
<dbReference type="EMBL" id="JH004962">
    <property type="protein sequence ID" value="EGW14833.1"/>
    <property type="molecule type" value="Genomic_DNA"/>
</dbReference>
<accession>G3IMQ3</accession>
<reference evidence="3" key="1">
    <citation type="journal article" date="2011" name="Nat. Biotechnol.">
        <title>The genomic sequence of the Chinese hamster ovary (CHO)-K1 cell line.</title>
        <authorList>
            <person name="Xu X."/>
            <person name="Nagarajan H."/>
            <person name="Lewis N.E."/>
            <person name="Pan S."/>
            <person name="Cai Z."/>
            <person name="Liu X."/>
            <person name="Chen W."/>
            <person name="Xie M."/>
            <person name="Wang W."/>
            <person name="Hammond S."/>
            <person name="Andersen M.R."/>
            <person name="Neff N."/>
            <person name="Passarelli B."/>
            <person name="Koh W."/>
            <person name="Fan H.C."/>
            <person name="Wang J."/>
            <person name="Gui Y."/>
            <person name="Lee K.H."/>
            <person name="Betenbaugh M.J."/>
            <person name="Quake S.R."/>
            <person name="Famili I."/>
            <person name="Palsson B.O."/>
            <person name="Wang J."/>
        </authorList>
    </citation>
    <scope>NUCLEOTIDE SEQUENCE [LARGE SCALE GENOMIC DNA]</scope>
    <source>
        <strain evidence="3">CHO K1 cell line</strain>
    </source>
</reference>
<evidence type="ECO:0000313" key="3">
    <source>
        <dbReference type="Proteomes" id="UP000001075"/>
    </source>
</evidence>
<dbReference type="Proteomes" id="UP000001075">
    <property type="component" value="Unassembled WGS sequence"/>
</dbReference>
<evidence type="ECO:0000313" key="2">
    <source>
        <dbReference type="EMBL" id="EGW14833.1"/>
    </source>
</evidence>
<gene>
    <name evidence="2" type="ORF">I79_025197</name>
</gene>